<dbReference type="OrthoDB" id="573392at2"/>
<evidence type="ECO:0000313" key="3">
    <source>
        <dbReference type="Proteomes" id="UP000078532"/>
    </source>
</evidence>
<dbReference type="STRING" id="1838280.A6M21_16025"/>
<dbReference type="InterPro" id="IPR001041">
    <property type="entry name" value="2Fe-2S_ferredoxin-type"/>
</dbReference>
<dbReference type="Pfam" id="PF13510">
    <property type="entry name" value="Fer2_4"/>
    <property type="match status" value="1"/>
</dbReference>
<protein>
    <submittedName>
        <fullName evidence="2">Pyridine nucleotide-disulfide oxidoreductase</fullName>
    </submittedName>
</protein>
<dbReference type="GO" id="GO:0051537">
    <property type="term" value="F:2 iron, 2 sulfur cluster binding"/>
    <property type="evidence" value="ECO:0007669"/>
    <property type="project" value="InterPro"/>
</dbReference>
<sequence>MRIQQHPVLEFQRGEKVKFTFDGKEYEGFANETIAAALTAAGVRVMRESPVLHRPRGLFCAIGNCSSCLMTVNGEPNVRICVEKLRPGMVVESQKGKGVLYAAEH</sequence>
<dbReference type="AlphaFoldDB" id="A0A1B7LAK8"/>
<keyword evidence="1" id="KW-0560">Oxidoreductase</keyword>
<dbReference type="PROSITE" id="PS00197">
    <property type="entry name" value="2FE2S_FER_1"/>
    <property type="match status" value="1"/>
</dbReference>
<proteinExistence type="predicted"/>
<dbReference type="Proteomes" id="UP000078532">
    <property type="component" value="Unassembled WGS sequence"/>
</dbReference>
<dbReference type="CDD" id="cd00207">
    <property type="entry name" value="fer2"/>
    <property type="match status" value="1"/>
</dbReference>
<dbReference type="SUPFAM" id="SSF54292">
    <property type="entry name" value="2Fe-2S ferredoxin-like"/>
    <property type="match status" value="1"/>
</dbReference>
<dbReference type="RefSeq" id="WP_066671755.1">
    <property type="nucleotide sequence ID" value="NZ_LYVF01000198.1"/>
</dbReference>
<organism evidence="2 3">
    <name type="scientific">Desulfotomaculum copahuensis</name>
    <dbReference type="NCBI Taxonomy" id="1838280"/>
    <lineage>
        <taxon>Bacteria</taxon>
        <taxon>Bacillati</taxon>
        <taxon>Bacillota</taxon>
        <taxon>Clostridia</taxon>
        <taxon>Eubacteriales</taxon>
        <taxon>Desulfotomaculaceae</taxon>
        <taxon>Desulfotomaculum</taxon>
    </lineage>
</organism>
<dbReference type="EMBL" id="LYVF01000198">
    <property type="protein sequence ID" value="OAT79355.1"/>
    <property type="molecule type" value="Genomic_DNA"/>
</dbReference>
<evidence type="ECO:0000313" key="2">
    <source>
        <dbReference type="EMBL" id="OAT79355.1"/>
    </source>
</evidence>
<dbReference type="Gene3D" id="3.10.20.440">
    <property type="entry name" value="2Fe-2S iron-sulphur cluster binding domain, sarcosine oxidase, alpha subunit, N-terminal domain"/>
    <property type="match status" value="1"/>
</dbReference>
<dbReference type="InterPro" id="IPR036010">
    <property type="entry name" value="2Fe-2S_ferredoxin-like_sf"/>
</dbReference>
<reference evidence="2 3" key="1">
    <citation type="submission" date="2016-04" db="EMBL/GenBank/DDBJ databases">
        <authorList>
            <person name="Evans L.H."/>
            <person name="Alamgir A."/>
            <person name="Owens N."/>
            <person name="Weber N.D."/>
            <person name="Virtaneva K."/>
            <person name="Barbian K."/>
            <person name="Babar A."/>
            <person name="Rosenke K."/>
        </authorList>
    </citation>
    <scope>NUCLEOTIDE SEQUENCE [LARGE SCALE GENOMIC DNA]</scope>
    <source>
        <strain evidence="2 3">LMa1</strain>
    </source>
</reference>
<dbReference type="InterPro" id="IPR042204">
    <property type="entry name" value="2Fe-2S-bd_N"/>
</dbReference>
<dbReference type="InterPro" id="IPR006058">
    <property type="entry name" value="2Fe2S_fd_BS"/>
</dbReference>
<gene>
    <name evidence="2" type="ORF">A6M21_16025</name>
</gene>
<accession>A0A1B7LAK8</accession>
<name>A0A1B7LAK8_9FIRM</name>
<comment type="caution">
    <text evidence="2">The sequence shown here is derived from an EMBL/GenBank/DDBJ whole genome shotgun (WGS) entry which is preliminary data.</text>
</comment>
<evidence type="ECO:0000256" key="1">
    <source>
        <dbReference type="ARBA" id="ARBA00023002"/>
    </source>
</evidence>
<dbReference type="GO" id="GO:0016491">
    <property type="term" value="F:oxidoreductase activity"/>
    <property type="evidence" value="ECO:0007669"/>
    <property type="project" value="UniProtKB-KW"/>
</dbReference>
<keyword evidence="3" id="KW-1185">Reference proteome</keyword>